<evidence type="ECO:0000313" key="22">
    <source>
        <dbReference type="Proteomes" id="UP001152798"/>
    </source>
</evidence>
<dbReference type="InterPro" id="IPR032421">
    <property type="entry name" value="PMT_4TMC"/>
</dbReference>
<evidence type="ECO:0000256" key="17">
    <source>
        <dbReference type="ARBA" id="ARBA00079036"/>
    </source>
</evidence>
<evidence type="ECO:0000256" key="19">
    <source>
        <dbReference type="SAM" id="Phobius"/>
    </source>
</evidence>
<evidence type="ECO:0000256" key="7">
    <source>
        <dbReference type="ARBA" id="ARBA00022692"/>
    </source>
</evidence>
<comment type="function">
    <text evidence="14">Rt/POMT1 and tw/POMT2 function as a protein O-mannosyltransferase in association with each other to generate and maintain normal muscle development.</text>
</comment>
<feature type="transmembrane region" description="Helical" evidence="19">
    <location>
        <begin position="275"/>
        <end position="303"/>
    </location>
</feature>
<name>A0A9P0H2W9_NEZVI</name>
<keyword evidence="7 19" id="KW-0812">Transmembrane</keyword>
<evidence type="ECO:0000256" key="8">
    <source>
        <dbReference type="ARBA" id="ARBA00022737"/>
    </source>
</evidence>
<dbReference type="Pfam" id="PF16192">
    <property type="entry name" value="PMT_4TMC"/>
    <property type="match status" value="1"/>
</dbReference>
<evidence type="ECO:0000313" key="21">
    <source>
        <dbReference type="EMBL" id="CAH1391620.1"/>
    </source>
</evidence>
<feature type="transmembrane region" description="Helical" evidence="19">
    <location>
        <begin position="654"/>
        <end position="675"/>
    </location>
</feature>
<gene>
    <name evidence="21" type="ORF">NEZAVI_LOCUS2609</name>
</gene>
<feature type="domain" description="MIR" evidence="20">
    <location>
        <begin position="376"/>
        <end position="437"/>
    </location>
</feature>
<dbReference type="Pfam" id="PF02815">
    <property type="entry name" value="MIR"/>
    <property type="match status" value="1"/>
</dbReference>
<keyword evidence="8" id="KW-0677">Repeat</keyword>
<organism evidence="21 22">
    <name type="scientific">Nezara viridula</name>
    <name type="common">Southern green stink bug</name>
    <name type="synonym">Cimex viridulus</name>
    <dbReference type="NCBI Taxonomy" id="85310"/>
    <lineage>
        <taxon>Eukaryota</taxon>
        <taxon>Metazoa</taxon>
        <taxon>Ecdysozoa</taxon>
        <taxon>Arthropoda</taxon>
        <taxon>Hexapoda</taxon>
        <taxon>Insecta</taxon>
        <taxon>Pterygota</taxon>
        <taxon>Neoptera</taxon>
        <taxon>Paraneoptera</taxon>
        <taxon>Hemiptera</taxon>
        <taxon>Heteroptera</taxon>
        <taxon>Panheteroptera</taxon>
        <taxon>Pentatomomorpha</taxon>
        <taxon>Pentatomoidea</taxon>
        <taxon>Pentatomidae</taxon>
        <taxon>Pentatominae</taxon>
        <taxon>Nezara</taxon>
    </lineage>
</organism>
<evidence type="ECO:0000256" key="2">
    <source>
        <dbReference type="ARBA" id="ARBA00004922"/>
    </source>
</evidence>
<evidence type="ECO:0000256" key="10">
    <source>
        <dbReference type="ARBA" id="ARBA00022989"/>
    </source>
</evidence>
<dbReference type="SUPFAM" id="SSF82109">
    <property type="entry name" value="MIR domain"/>
    <property type="match status" value="1"/>
</dbReference>
<dbReference type="EC" id="2.4.1.109" evidence="4"/>
<keyword evidence="9" id="KW-0256">Endoplasmic reticulum</keyword>
<dbReference type="GO" id="GO:0005789">
    <property type="term" value="C:endoplasmic reticulum membrane"/>
    <property type="evidence" value="ECO:0007669"/>
    <property type="project" value="UniProtKB-SubCell"/>
</dbReference>
<comment type="catalytic activity">
    <reaction evidence="12">
        <text>a di-trans,poly-cis-dolichyl beta-D-mannosyl phosphate + L-threonyl-[protein] = 3-O-(alpha-D-mannosyl)-L-threonyl-[protein] + a di-trans,poly-cis-dolichyl phosphate + H(+)</text>
        <dbReference type="Rhea" id="RHEA:53396"/>
        <dbReference type="Rhea" id="RHEA-COMP:11060"/>
        <dbReference type="Rhea" id="RHEA-COMP:13547"/>
        <dbReference type="Rhea" id="RHEA-COMP:19498"/>
        <dbReference type="Rhea" id="RHEA-COMP:19501"/>
        <dbReference type="ChEBI" id="CHEBI:15378"/>
        <dbReference type="ChEBI" id="CHEBI:30013"/>
        <dbReference type="ChEBI" id="CHEBI:57683"/>
        <dbReference type="ChEBI" id="CHEBI:58211"/>
        <dbReference type="ChEBI" id="CHEBI:137323"/>
        <dbReference type="EC" id="2.4.1.109"/>
    </reaction>
</comment>
<evidence type="ECO:0000256" key="6">
    <source>
        <dbReference type="ARBA" id="ARBA00022679"/>
    </source>
</evidence>
<feature type="region of interest" description="Disordered" evidence="18">
    <location>
        <begin position="1"/>
        <end position="41"/>
    </location>
</feature>
<dbReference type="Pfam" id="PF02366">
    <property type="entry name" value="PMT"/>
    <property type="match status" value="1"/>
</dbReference>
<dbReference type="InterPro" id="IPR027005">
    <property type="entry name" value="PMT-like"/>
</dbReference>
<keyword evidence="5" id="KW-0328">Glycosyltransferase</keyword>
<keyword evidence="11 19" id="KW-0472">Membrane</keyword>
<evidence type="ECO:0000256" key="13">
    <source>
        <dbReference type="ARBA" id="ARBA00045102"/>
    </source>
</evidence>
<evidence type="ECO:0000256" key="12">
    <source>
        <dbReference type="ARBA" id="ARBA00045085"/>
    </source>
</evidence>
<dbReference type="Proteomes" id="UP001152798">
    <property type="component" value="Chromosome 1"/>
</dbReference>
<evidence type="ECO:0000256" key="16">
    <source>
        <dbReference type="ARBA" id="ARBA00073145"/>
    </source>
</evidence>
<proteinExistence type="inferred from homology"/>
<feature type="transmembrane region" description="Helical" evidence="19">
    <location>
        <begin position="753"/>
        <end position="769"/>
    </location>
</feature>
<dbReference type="PROSITE" id="PS50919">
    <property type="entry name" value="MIR"/>
    <property type="match status" value="3"/>
</dbReference>
<evidence type="ECO:0000256" key="15">
    <source>
        <dbReference type="ARBA" id="ARBA00061810"/>
    </source>
</evidence>
<dbReference type="InterPro" id="IPR016093">
    <property type="entry name" value="MIR_motif"/>
</dbReference>
<comment type="subunit">
    <text evidence="15">Interacts with tw/POMT2.</text>
</comment>
<feature type="transmembrane region" description="Helical" evidence="19">
    <location>
        <begin position="719"/>
        <end position="741"/>
    </location>
</feature>
<evidence type="ECO:0000256" key="14">
    <source>
        <dbReference type="ARBA" id="ARBA00059310"/>
    </source>
</evidence>
<feature type="transmembrane region" description="Helical" evidence="19">
    <location>
        <begin position="695"/>
        <end position="713"/>
    </location>
</feature>
<evidence type="ECO:0000256" key="3">
    <source>
        <dbReference type="ARBA" id="ARBA00007222"/>
    </source>
</evidence>
<dbReference type="Gene3D" id="2.80.10.50">
    <property type="match status" value="1"/>
</dbReference>
<dbReference type="AlphaFoldDB" id="A0A9P0H2W9"/>
<reference evidence="21" key="1">
    <citation type="submission" date="2022-01" db="EMBL/GenBank/DDBJ databases">
        <authorList>
            <person name="King R."/>
        </authorList>
    </citation>
    <scope>NUCLEOTIDE SEQUENCE</scope>
</reference>
<feature type="transmembrane region" description="Helical" evidence="19">
    <location>
        <begin position="234"/>
        <end position="255"/>
    </location>
</feature>
<evidence type="ECO:0000259" key="20">
    <source>
        <dbReference type="PROSITE" id="PS50919"/>
    </source>
</evidence>
<comment type="subcellular location">
    <subcellularLocation>
        <location evidence="1">Endoplasmic reticulum membrane</location>
        <topology evidence="1">Multi-pass membrane protein</topology>
    </subcellularLocation>
</comment>
<evidence type="ECO:0000256" key="11">
    <source>
        <dbReference type="ARBA" id="ARBA00023136"/>
    </source>
</evidence>
<dbReference type="CDD" id="cd23281">
    <property type="entry name" value="beta-trefoil_MIR_POMT1"/>
    <property type="match status" value="1"/>
</dbReference>
<feature type="transmembrane region" description="Helical" evidence="19">
    <location>
        <begin position="324"/>
        <end position="346"/>
    </location>
</feature>
<dbReference type="InterPro" id="IPR003342">
    <property type="entry name" value="ArnT-like_N"/>
</dbReference>
<comment type="pathway">
    <text evidence="2">Protein modification; protein glycosylation.</text>
</comment>
<dbReference type="EMBL" id="OV725077">
    <property type="protein sequence ID" value="CAH1391620.1"/>
    <property type="molecule type" value="Genomic_DNA"/>
</dbReference>
<keyword evidence="6" id="KW-0808">Transferase</keyword>
<dbReference type="PANTHER" id="PTHR10050">
    <property type="entry name" value="DOLICHYL-PHOSPHATE-MANNOSE--PROTEIN MANNOSYLTRANSFERASE"/>
    <property type="match status" value="1"/>
</dbReference>
<dbReference type="InterPro" id="IPR036300">
    <property type="entry name" value="MIR_dom_sf"/>
</dbReference>
<evidence type="ECO:0000256" key="18">
    <source>
        <dbReference type="SAM" id="MobiDB-lite"/>
    </source>
</evidence>
<protein>
    <recommendedName>
        <fullName evidence="16">Protein O-mannosyltransferase 1</fullName>
        <ecNumber evidence="4">2.4.1.109</ecNumber>
    </recommendedName>
    <alternativeName>
        <fullName evidence="17">Protein rotated abdomen</fullName>
    </alternativeName>
</protein>
<dbReference type="SMART" id="SM00472">
    <property type="entry name" value="MIR"/>
    <property type="match status" value="3"/>
</dbReference>
<feature type="domain" description="MIR" evidence="20">
    <location>
        <begin position="448"/>
        <end position="505"/>
    </location>
</feature>
<dbReference type="GO" id="GO:0004169">
    <property type="term" value="F:dolichyl-phosphate-mannose-protein mannosyltransferase activity"/>
    <property type="evidence" value="ECO:0007669"/>
    <property type="project" value="UniProtKB-EC"/>
</dbReference>
<sequence length="803" mass="92167">MTLKSSSSSKKNKKHKLDINKFNNPGILNDSSNNDCPNGDTLENIPIKTQESKDEIAMCVRAQGDGQSFDKSIEVVESLSPNTFMNPPKRFRINVELDIIAIGLTILALCTRFYRLEEPPNIVFDELHFGKYVGMYVKKIFFFDLHPPLGKLLISGVAYLAGFDGKFKFDKIGSAYSEDVPIFALRSVSALCGSLIIPSAYYLMLELGCSQCTAALAAFLLLCDNALLTQSRFILLEPILIFFMLTGLTFLLKFLKVHNAIKSTQWWLSIATSFALLTSALCVKYVGVFTFMLGICLICYEYWEMLPDKSMSDKALVIHALSRSAVVLAISLCVYLSVFYVHLFILTKAGPHDSVMTSAFQASLEGGLASITKGQPLEVAHGSQVTLRHTHGKTCWLHSHSEVYPVRYPDKRGSSHQQQVTCYTFKDLNNWWIIRRPDVKNLVVSNPPDAIKHGDVIHFVHGITGRPLNSHDVSAPMSPHNQEVSCYIDYNISMPPLTLWKVDIVNRDQEGDIWHTIQSQVRLIHLNSSQALKFSGRQLPDWGFHQLEVVTDKTIVQDDTVWNVEEHRYTKIEDEKEREKDLMNAEMIPMKTTKLSFWTKFSELQYKMMFPSQDSLQNHMYSSEPLEWPLMTRGIAYWVSPYHNGQVHLLGNIVIWYSGTLSLLIYSSLLIFYLLRRTRLCFDITEAQWIHFLRVGHLLFSGYLLHFIPYFFVERTLFLHHYLPAFVFKVLLTAAIVEHIYSLLRYRKFLKKLYLLLLILWICSIILVFKKFSVLCYGMTELSAEDVIKLRWSESWDFIIHKE</sequence>
<evidence type="ECO:0000256" key="4">
    <source>
        <dbReference type="ARBA" id="ARBA00012839"/>
    </source>
</evidence>
<evidence type="ECO:0000256" key="1">
    <source>
        <dbReference type="ARBA" id="ARBA00004477"/>
    </source>
</evidence>
<keyword evidence="22" id="KW-1185">Reference proteome</keyword>
<feature type="domain" description="MIR" evidence="20">
    <location>
        <begin position="511"/>
        <end position="567"/>
    </location>
</feature>
<evidence type="ECO:0000256" key="5">
    <source>
        <dbReference type="ARBA" id="ARBA00022676"/>
    </source>
</evidence>
<keyword evidence="10 19" id="KW-1133">Transmembrane helix</keyword>
<evidence type="ECO:0000256" key="9">
    <source>
        <dbReference type="ARBA" id="ARBA00022824"/>
    </source>
</evidence>
<dbReference type="FunFam" id="2.80.10.50:FF:000012">
    <property type="entry name" value="Protein O-mannosyl-transferase 1"/>
    <property type="match status" value="1"/>
</dbReference>
<dbReference type="PANTHER" id="PTHR10050:SF51">
    <property type="entry name" value="PROTEIN O-MANNOSYL-TRANSFERASE 1"/>
    <property type="match status" value="1"/>
</dbReference>
<comment type="similarity">
    <text evidence="3">Belongs to the glycosyltransferase 39 family.</text>
</comment>
<dbReference type="OrthoDB" id="292747at2759"/>
<accession>A0A9P0H2W9</accession>
<comment type="catalytic activity">
    <reaction evidence="13">
        <text>a di-trans,poly-cis-dolichyl beta-D-mannosyl phosphate + L-seryl-[protein] = 3-O-(alpha-D-mannosyl)-L-seryl-[protein] + a di-trans,poly-cis-dolichyl phosphate + H(+)</text>
        <dbReference type="Rhea" id="RHEA:17377"/>
        <dbReference type="Rhea" id="RHEA-COMP:9863"/>
        <dbReference type="Rhea" id="RHEA-COMP:13546"/>
        <dbReference type="Rhea" id="RHEA-COMP:19498"/>
        <dbReference type="Rhea" id="RHEA-COMP:19501"/>
        <dbReference type="ChEBI" id="CHEBI:15378"/>
        <dbReference type="ChEBI" id="CHEBI:29999"/>
        <dbReference type="ChEBI" id="CHEBI:57683"/>
        <dbReference type="ChEBI" id="CHEBI:58211"/>
        <dbReference type="ChEBI" id="CHEBI:137321"/>
        <dbReference type="EC" id="2.4.1.109"/>
    </reaction>
</comment>